<keyword evidence="3" id="KW-1185">Reference proteome</keyword>
<dbReference type="EMBL" id="JBANRG010000037">
    <property type="protein sequence ID" value="KAK7448787.1"/>
    <property type="molecule type" value="Genomic_DNA"/>
</dbReference>
<proteinExistence type="predicted"/>
<evidence type="ECO:0000256" key="1">
    <source>
        <dbReference type="SAM" id="MobiDB-lite"/>
    </source>
</evidence>
<feature type="compositionally biased region" description="Basic and acidic residues" evidence="1">
    <location>
        <begin position="277"/>
        <end position="291"/>
    </location>
</feature>
<protein>
    <recommendedName>
        <fullName evidence="4">F-box domain-containing protein</fullName>
    </recommendedName>
</protein>
<evidence type="ECO:0008006" key="4">
    <source>
        <dbReference type="Google" id="ProtNLM"/>
    </source>
</evidence>
<reference evidence="2 3" key="1">
    <citation type="submission" date="2024-01" db="EMBL/GenBank/DDBJ databases">
        <title>A draft genome for the cacao thread blight pathogen Marasmiellus scandens.</title>
        <authorList>
            <person name="Baruah I.K."/>
            <person name="Leung J."/>
            <person name="Bukari Y."/>
            <person name="Amoako-Attah I."/>
            <person name="Meinhardt L.W."/>
            <person name="Bailey B.A."/>
            <person name="Cohen S.P."/>
        </authorList>
    </citation>
    <scope>NUCLEOTIDE SEQUENCE [LARGE SCALE GENOMIC DNA]</scope>
    <source>
        <strain evidence="2 3">GH-19</strain>
    </source>
</reference>
<organism evidence="2 3">
    <name type="scientific">Marasmiellus scandens</name>
    <dbReference type="NCBI Taxonomy" id="2682957"/>
    <lineage>
        <taxon>Eukaryota</taxon>
        <taxon>Fungi</taxon>
        <taxon>Dikarya</taxon>
        <taxon>Basidiomycota</taxon>
        <taxon>Agaricomycotina</taxon>
        <taxon>Agaricomycetes</taxon>
        <taxon>Agaricomycetidae</taxon>
        <taxon>Agaricales</taxon>
        <taxon>Marasmiineae</taxon>
        <taxon>Omphalotaceae</taxon>
        <taxon>Marasmiellus</taxon>
    </lineage>
</organism>
<comment type="caution">
    <text evidence="2">The sequence shown here is derived from an EMBL/GenBank/DDBJ whole genome shotgun (WGS) entry which is preliminary data.</text>
</comment>
<gene>
    <name evidence="2" type="ORF">VKT23_013517</name>
</gene>
<sequence length="392" mass="44279">MSVILYLARADIPILEHLSIADPFTQQPLSAPELIEFVRRIHNLHKLKLNQDCYLLEEVMTNRSLNLEILTELTLQSPALGDCMPATDGLQILSEAVNLQYCSMRMFVSEASFNQIVIKAHRPSHPFLRTLDLALSHDAYDLLSGDHLLPVFKQLDAPILENLSIQALGFTISDDCIPFLDMLTPRIRSVRFVLEMTPDAWMQCLLCVPGLTSLAAGTFGVSFDWEETLQLLAPVQENVDVLCPELQVISFSSICNFRLKDLVKLVSARQRMAKDSIRENNEHAGTHENQHRSYRRSSKLSSVSASFEVCEELTENERAEISRIRQGGTDMYLRISSAIRILDTPWIGLPGVSQLDGRRLEWNWQDKHTQEYSFGWSSIYSTSGPEGSIVVS</sequence>
<accession>A0ABR1J6E8</accession>
<feature type="region of interest" description="Disordered" evidence="1">
    <location>
        <begin position="277"/>
        <end position="297"/>
    </location>
</feature>
<evidence type="ECO:0000313" key="2">
    <source>
        <dbReference type="EMBL" id="KAK7448787.1"/>
    </source>
</evidence>
<name>A0ABR1J6E8_9AGAR</name>
<dbReference type="Proteomes" id="UP001498398">
    <property type="component" value="Unassembled WGS sequence"/>
</dbReference>
<evidence type="ECO:0000313" key="3">
    <source>
        <dbReference type="Proteomes" id="UP001498398"/>
    </source>
</evidence>